<accession>R0L6R7</accession>
<reference evidence="2" key="1">
    <citation type="journal article" date="2013" name="Nat. Genet.">
        <title>The duck genome and transcriptome provide insight into an avian influenza virus reservoir species.</title>
        <authorList>
            <person name="Huang Y."/>
            <person name="Li Y."/>
            <person name="Burt D.W."/>
            <person name="Chen H."/>
            <person name="Zhang Y."/>
            <person name="Qian W."/>
            <person name="Kim H."/>
            <person name="Gan S."/>
            <person name="Zhao Y."/>
            <person name="Li J."/>
            <person name="Yi K."/>
            <person name="Feng H."/>
            <person name="Zhu P."/>
            <person name="Li B."/>
            <person name="Liu Q."/>
            <person name="Fairley S."/>
            <person name="Magor K.E."/>
            <person name="Du Z."/>
            <person name="Hu X."/>
            <person name="Goodman L."/>
            <person name="Tafer H."/>
            <person name="Vignal A."/>
            <person name="Lee T."/>
            <person name="Kim K.W."/>
            <person name="Sheng Z."/>
            <person name="An Y."/>
            <person name="Searle S."/>
            <person name="Herrero J."/>
            <person name="Groenen M.A."/>
            <person name="Crooijmans R.P."/>
            <person name="Faraut T."/>
            <person name="Cai Q."/>
            <person name="Webster R.G."/>
            <person name="Aldridge J.R."/>
            <person name="Warren W.C."/>
            <person name="Bartschat S."/>
            <person name="Kehr S."/>
            <person name="Marz M."/>
            <person name="Stadler P.F."/>
            <person name="Smith J."/>
            <person name="Kraus R.H."/>
            <person name="Zhao Y."/>
            <person name="Ren L."/>
            <person name="Fei J."/>
            <person name="Morisson M."/>
            <person name="Kaiser P."/>
            <person name="Griffin D.K."/>
            <person name="Rao M."/>
            <person name="Pitel F."/>
            <person name="Wang J."/>
            <person name="Li N."/>
        </authorList>
    </citation>
    <scope>NUCLEOTIDE SEQUENCE [LARGE SCALE GENOMIC DNA]</scope>
</reference>
<dbReference type="AlphaFoldDB" id="R0L6R7"/>
<evidence type="ECO:0000313" key="2">
    <source>
        <dbReference type="Proteomes" id="UP000296049"/>
    </source>
</evidence>
<dbReference type="Proteomes" id="UP000296049">
    <property type="component" value="Unassembled WGS sequence"/>
</dbReference>
<proteinExistence type="predicted"/>
<dbReference type="EMBL" id="KB743771">
    <property type="protein sequence ID" value="EOA97114.1"/>
    <property type="molecule type" value="Genomic_DNA"/>
</dbReference>
<name>R0L6R7_ANAPL</name>
<organism evidence="1 2">
    <name type="scientific">Anas platyrhynchos</name>
    <name type="common">Mallard</name>
    <name type="synonym">Anas boschas</name>
    <dbReference type="NCBI Taxonomy" id="8839"/>
    <lineage>
        <taxon>Eukaryota</taxon>
        <taxon>Metazoa</taxon>
        <taxon>Chordata</taxon>
        <taxon>Craniata</taxon>
        <taxon>Vertebrata</taxon>
        <taxon>Euteleostomi</taxon>
        <taxon>Archelosauria</taxon>
        <taxon>Archosauria</taxon>
        <taxon>Dinosauria</taxon>
        <taxon>Saurischia</taxon>
        <taxon>Theropoda</taxon>
        <taxon>Coelurosauria</taxon>
        <taxon>Aves</taxon>
        <taxon>Neognathae</taxon>
        <taxon>Galloanserae</taxon>
        <taxon>Anseriformes</taxon>
        <taxon>Anatidae</taxon>
        <taxon>Anatinae</taxon>
        <taxon>Anas</taxon>
    </lineage>
</organism>
<gene>
    <name evidence="1" type="ORF">Anapl_06132</name>
</gene>
<protein>
    <submittedName>
        <fullName evidence="1">Uncharacterized protein</fullName>
    </submittedName>
</protein>
<evidence type="ECO:0000313" key="1">
    <source>
        <dbReference type="EMBL" id="EOA97114.1"/>
    </source>
</evidence>
<keyword evidence="2" id="KW-1185">Reference proteome</keyword>
<sequence>MIPGTALHWVLWTVNPLTQSQFAAEHLSWERRLFLCLGSWRSVPQRFVPACCCARGQLAELRPLPSAKPDCFSFIQRPVIS</sequence>